<feature type="domain" description="C2H2-type" evidence="8">
    <location>
        <begin position="128"/>
        <end position="155"/>
    </location>
</feature>
<evidence type="ECO:0000256" key="4">
    <source>
        <dbReference type="ARBA" id="ARBA00022833"/>
    </source>
</evidence>
<keyword evidence="4" id="KW-0862">Zinc</keyword>
<sequence length="308" mass="34170">MASSHNLEGYSSETSSISVPSDDICRKPMIEEKKNNEVTTIKEKGIRFEEHQASNSKSHMVLDFVKLLNDESNCGSKVELDFFNSTNVGGSSSRVNHTQVGGSSSRVNQTQARYENNNEEKSSEAKVFSCNFCKKEFSSSQALGGHQNAHKQERALAKRRQGIDGGGFGNPHILYYPYPTHSFYGSYNRALGVRMESMIHKPAYPSSSPGLRFGQGLSRQEMLRPSSHGLQRSNNGIRIMGSDTPSKTQDDPGTTRHNIPFFIRESLTNVATKSNSTPLNTENNKDHSRKEEISSPNSSDEIDLSLKL</sequence>
<keyword evidence="3 6" id="KW-0863">Zinc-finger</keyword>
<feature type="compositionally biased region" description="Polar residues" evidence="7">
    <location>
        <begin position="1"/>
        <end position="19"/>
    </location>
</feature>
<feature type="region of interest" description="Disordered" evidence="7">
    <location>
        <begin position="91"/>
        <end position="120"/>
    </location>
</feature>
<organism evidence="9 10">
    <name type="scientific">Sphenostylis stenocarpa</name>
    <dbReference type="NCBI Taxonomy" id="92480"/>
    <lineage>
        <taxon>Eukaryota</taxon>
        <taxon>Viridiplantae</taxon>
        <taxon>Streptophyta</taxon>
        <taxon>Embryophyta</taxon>
        <taxon>Tracheophyta</taxon>
        <taxon>Spermatophyta</taxon>
        <taxon>Magnoliopsida</taxon>
        <taxon>eudicotyledons</taxon>
        <taxon>Gunneridae</taxon>
        <taxon>Pentapetalae</taxon>
        <taxon>rosids</taxon>
        <taxon>fabids</taxon>
        <taxon>Fabales</taxon>
        <taxon>Fabaceae</taxon>
        <taxon>Papilionoideae</taxon>
        <taxon>50 kb inversion clade</taxon>
        <taxon>NPAAA clade</taxon>
        <taxon>indigoferoid/millettioid clade</taxon>
        <taxon>Phaseoleae</taxon>
        <taxon>Sphenostylis</taxon>
    </lineage>
</organism>
<keyword evidence="2" id="KW-0479">Metal-binding</keyword>
<dbReference type="GO" id="GO:0008270">
    <property type="term" value="F:zinc ion binding"/>
    <property type="evidence" value="ECO:0007669"/>
    <property type="project" value="UniProtKB-KW"/>
</dbReference>
<evidence type="ECO:0000256" key="6">
    <source>
        <dbReference type="PROSITE-ProRule" id="PRU00042"/>
    </source>
</evidence>
<reference evidence="9" key="1">
    <citation type="submission" date="2023-10" db="EMBL/GenBank/DDBJ databases">
        <authorList>
            <person name="Domelevo Entfellner J.-B."/>
        </authorList>
    </citation>
    <scope>NUCLEOTIDE SEQUENCE</scope>
</reference>
<dbReference type="EMBL" id="OY731402">
    <property type="protein sequence ID" value="CAJ1958733.1"/>
    <property type="molecule type" value="Genomic_DNA"/>
</dbReference>
<protein>
    <recommendedName>
        <fullName evidence="8">C2H2-type domain-containing protein</fullName>
    </recommendedName>
</protein>
<dbReference type="InterPro" id="IPR036236">
    <property type="entry name" value="Znf_C2H2_sf"/>
</dbReference>
<dbReference type="PANTHER" id="PTHR47287:SF9">
    <property type="entry name" value="ZINC FINGER PROTEIN 4-LIKE"/>
    <property type="match status" value="1"/>
</dbReference>
<feature type="compositionally biased region" description="Polar residues" evidence="7">
    <location>
        <begin position="266"/>
        <end position="282"/>
    </location>
</feature>
<name>A0AA86SYA2_9FABA</name>
<evidence type="ECO:0000256" key="3">
    <source>
        <dbReference type="ARBA" id="ARBA00022771"/>
    </source>
</evidence>
<feature type="compositionally biased region" description="Basic and acidic residues" evidence="7">
    <location>
        <begin position="283"/>
        <end position="293"/>
    </location>
</feature>
<dbReference type="PROSITE" id="PS00028">
    <property type="entry name" value="ZINC_FINGER_C2H2_1"/>
    <property type="match status" value="1"/>
</dbReference>
<dbReference type="PROSITE" id="PS50157">
    <property type="entry name" value="ZINC_FINGER_C2H2_2"/>
    <property type="match status" value="1"/>
</dbReference>
<proteinExistence type="predicted"/>
<dbReference type="InterPro" id="IPR044246">
    <property type="entry name" value="ZFP3-like"/>
</dbReference>
<comment type="subcellular location">
    <subcellularLocation>
        <location evidence="1">Nucleus</location>
    </subcellularLocation>
</comment>
<dbReference type="AlphaFoldDB" id="A0AA86SYA2"/>
<dbReference type="Pfam" id="PF13912">
    <property type="entry name" value="zf-C2H2_6"/>
    <property type="match status" value="1"/>
</dbReference>
<keyword evidence="5" id="KW-0539">Nucleus</keyword>
<feature type="region of interest" description="Disordered" evidence="7">
    <location>
        <begin position="1"/>
        <end position="22"/>
    </location>
</feature>
<evidence type="ECO:0000256" key="7">
    <source>
        <dbReference type="SAM" id="MobiDB-lite"/>
    </source>
</evidence>
<evidence type="ECO:0000256" key="2">
    <source>
        <dbReference type="ARBA" id="ARBA00022723"/>
    </source>
</evidence>
<dbReference type="Gramene" id="rna-AYBTSS11_LOCUS17897">
    <property type="protein sequence ID" value="CAJ1958733.1"/>
    <property type="gene ID" value="gene-AYBTSS11_LOCUS17897"/>
</dbReference>
<dbReference type="InterPro" id="IPR013087">
    <property type="entry name" value="Znf_C2H2_type"/>
</dbReference>
<keyword evidence="10" id="KW-1185">Reference proteome</keyword>
<evidence type="ECO:0000313" key="10">
    <source>
        <dbReference type="Proteomes" id="UP001189624"/>
    </source>
</evidence>
<evidence type="ECO:0000313" key="9">
    <source>
        <dbReference type="EMBL" id="CAJ1958733.1"/>
    </source>
</evidence>
<dbReference type="SUPFAM" id="SSF57667">
    <property type="entry name" value="beta-beta-alpha zinc fingers"/>
    <property type="match status" value="1"/>
</dbReference>
<evidence type="ECO:0000256" key="5">
    <source>
        <dbReference type="ARBA" id="ARBA00023242"/>
    </source>
</evidence>
<dbReference type="PANTHER" id="PTHR47287">
    <property type="entry name" value="C2H2 AND C2HC ZINC FINGERS SUPERFAMILY PROTEIN"/>
    <property type="match status" value="1"/>
</dbReference>
<dbReference type="Proteomes" id="UP001189624">
    <property type="component" value="Chromosome 5"/>
</dbReference>
<evidence type="ECO:0000256" key="1">
    <source>
        <dbReference type="ARBA" id="ARBA00004123"/>
    </source>
</evidence>
<dbReference type="GO" id="GO:0005634">
    <property type="term" value="C:nucleus"/>
    <property type="evidence" value="ECO:0007669"/>
    <property type="project" value="UniProtKB-SubCell"/>
</dbReference>
<dbReference type="GO" id="GO:0009788">
    <property type="term" value="P:negative regulation of abscisic acid-activated signaling pathway"/>
    <property type="evidence" value="ECO:0007669"/>
    <property type="project" value="InterPro"/>
</dbReference>
<dbReference type="Gene3D" id="3.30.160.60">
    <property type="entry name" value="Classic Zinc Finger"/>
    <property type="match status" value="1"/>
</dbReference>
<accession>A0AA86SYA2</accession>
<feature type="compositionally biased region" description="Polar residues" evidence="7">
    <location>
        <begin position="91"/>
        <end position="114"/>
    </location>
</feature>
<feature type="region of interest" description="Disordered" evidence="7">
    <location>
        <begin position="221"/>
        <end position="308"/>
    </location>
</feature>
<evidence type="ECO:0000259" key="8">
    <source>
        <dbReference type="PROSITE" id="PS50157"/>
    </source>
</evidence>
<gene>
    <name evidence="9" type="ORF">AYBTSS11_LOCUS17897</name>
</gene>